<dbReference type="OrthoDB" id="3687641at2759"/>
<dbReference type="InterPro" id="IPR021765">
    <property type="entry name" value="UstYa-like"/>
</dbReference>
<evidence type="ECO:0000313" key="5">
    <source>
        <dbReference type="Proteomes" id="UP000620124"/>
    </source>
</evidence>
<keyword evidence="3" id="KW-0812">Transmembrane</keyword>
<evidence type="ECO:0000256" key="3">
    <source>
        <dbReference type="SAM" id="Phobius"/>
    </source>
</evidence>
<protein>
    <recommendedName>
        <fullName evidence="6">Tat pathway signal sequence</fullName>
    </recommendedName>
</protein>
<keyword evidence="3" id="KW-0472">Membrane</keyword>
<evidence type="ECO:0000256" key="2">
    <source>
        <dbReference type="ARBA" id="ARBA00035112"/>
    </source>
</evidence>
<comment type="pathway">
    <text evidence="1">Mycotoxin biosynthesis.</text>
</comment>
<evidence type="ECO:0000256" key="1">
    <source>
        <dbReference type="ARBA" id="ARBA00004685"/>
    </source>
</evidence>
<feature type="transmembrane region" description="Helical" evidence="3">
    <location>
        <begin position="36"/>
        <end position="55"/>
    </location>
</feature>
<comment type="caution">
    <text evidence="4">The sequence shown here is derived from an EMBL/GenBank/DDBJ whole genome shotgun (WGS) entry which is preliminary data.</text>
</comment>
<organism evidence="4 5">
    <name type="scientific">Mycena venus</name>
    <dbReference type="NCBI Taxonomy" id="2733690"/>
    <lineage>
        <taxon>Eukaryota</taxon>
        <taxon>Fungi</taxon>
        <taxon>Dikarya</taxon>
        <taxon>Basidiomycota</taxon>
        <taxon>Agaricomycotina</taxon>
        <taxon>Agaricomycetes</taxon>
        <taxon>Agaricomycetidae</taxon>
        <taxon>Agaricales</taxon>
        <taxon>Marasmiineae</taxon>
        <taxon>Mycenaceae</taxon>
        <taxon>Mycena</taxon>
    </lineage>
</organism>
<evidence type="ECO:0000313" key="4">
    <source>
        <dbReference type="EMBL" id="KAF7346892.1"/>
    </source>
</evidence>
<evidence type="ECO:0008006" key="6">
    <source>
        <dbReference type="Google" id="ProtNLM"/>
    </source>
</evidence>
<dbReference type="GO" id="GO:0043386">
    <property type="term" value="P:mycotoxin biosynthetic process"/>
    <property type="evidence" value="ECO:0007669"/>
    <property type="project" value="InterPro"/>
</dbReference>
<sequence>MHSKFDASVYEPLCSEDNTQSDLMELVCTQKRLRKIIYCLSGALVVLLISNLAFITKLNGAKHAAPAQEAVEYEVVKFHAGPLNNEPDDIYSGPPSPAVDQAWRELYEFSAIHVTPDIASKLANNSEKMYNETESIVGIDVFHQLHCLNKIRKALSPEHYGKEVTESKEVHAAHINHCLNSIRQSLQCGADISTVPFNVQPLEFSSHPILVPTFNVIHTCRNFRKLQEWTRYRWTGELLDEE</sequence>
<gene>
    <name evidence="4" type="ORF">MVEN_01441400</name>
</gene>
<dbReference type="PANTHER" id="PTHR33365:SF4">
    <property type="entry name" value="CYCLOCHLOROTINE BIOSYNTHESIS PROTEIN O"/>
    <property type="match status" value="1"/>
</dbReference>
<keyword evidence="3" id="KW-1133">Transmembrane helix</keyword>
<accession>A0A8H6XTH3</accession>
<proteinExistence type="inferred from homology"/>
<dbReference type="AlphaFoldDB" id="A0A8H6XTH3"/>
<keyword evidence="5" id="KW-1185">Reference proteome</keyword>
<name>A0A8H6XTH3_9AGAR</name>
<dbReference type="Proteomes" id="UP000620124">
    <property type="component" value="Unassembled WGS sequence"/>
</dbReference>
<reference evidence="4" key="1">
    <citation type="submission" date="2020-05" db="EMBL/GenBank/DDBJ databases">
        <title>Mycena genomes resolve the evolution of fungal bioluminescence.</title>
        <authorList>
            <person name="Tsai I.J."/>
        </authorList>
    </citation>
    <scope>NUCLEOTIDE SEQUENCE</scope>
    <source>
        <strain evidence="4">CCC161011</strain>
    </source>
</reference>
<comment type="similarity">
    <text evidence="2">Belongs to the ustYa family.</text>
</comment>
<dbReference type="Pfam" id="PF11807">
    <property type="entry name" value="UstYa"/>
    <property type="match status" value="1"/>
</dbReference>
<dbReference type="PANTHER" id="PTHR33365">
    <property type="entry name" value="YALI0B05434P"/>
    <property type="match status" value="1"/>
</dbReference>
<dbReference type="EMBL" id="JACAZI010000012">
    <property type="protein sequence ID" value="KAF7346892.1"/>
    <property type="molecule type" value="Genomic_DNA"/>
</dbReference>